<reference evidence="3 5" key="1">
    <citation type="journal article" date="2020" name="Stud. Mycol.">
        <title>101 Dothideomycetes genomes: a test case for predicting lifestyles and emergence of pathogens.</title>
        <authorList>
            <person name="Haridas S."/>
            <person name="Albert R."/>
            <person name="Binder M."/>
            <person name="Bloem J."/>
            <person name="Labutti K."/>
            <person name="Salamov A."/>
            <person name="Andreopoulos B."/>
            <person name="Baker S."/>
            <person name="Barry K."/>
            <person name="Bills G."/>
            <person name="Bluhm B."/>
            <person name="Cannon C."/>
            <person name="Castanera R."/>
            <person name="Culley D."/>
            <person name="Daum C."/>
            <person name="Ezra D."/>
            <person name="Gonzalez J."/>
            <person name="Henrissat B."/>
            <person name="Kuo A."/>
            <person name="Liang C."/>
            <person name="Lipzen A."/>
            <person name="Lutzoni F."/>
            <person name="Magnuson J."/>
            <person name="Mondo S."/>
            <person name="Nolan M."/>
            <person name="Ohm R."/>
            <person name="Pangilinan J."/>
            <person name="Park H.-J."/>
            <person name="Ramirez L."/>
            <person name="Alfaro M."/>
            <person name="Sun H."/>
            <person name="Tritt A."/>
            <person name="Yoshinaga Y."/>
            <person name="Zwiers L.-H."/>
            <person name="Turgeon B."/>
            <person name="Goodwin S."/>
            <person name="Spatafora J."/>
            <person name="Crous P."/>
            <person name="Grigoriev I."/>
        </authorList>
    </citation>
    <scope>NUCLEOTIDE SEQUENCE</scope>
    <source>
        <strain evidence="3 5">CBS 304.34</strain>
    </source>
</reference>
<dbReference type="PANTHER" id="PTHR13245">
    <property type="entry name" value="RRP15-LIKE PROTEIN"/>
    <property type="match status" value="1"/>
</dbReference>
<feature type="compositionally biased region" description="Acidic residues" evidence="2">
    <location>
        <begin position="37"/>
        <end position="47"/>
    </location>
</feature>
<dbReference type="AlphaFoldDB" id="A0A6A6Y2Q2"/>
<protein>
    <submittedName>
        <fullName evidence="3 5">Rrp15p-domain-containing protein</fullName>
    </submittedName>
</protein>
<evidence type="ECO:0000256" key="2">
    <source>
        <dbReference type="SAM" id="MobiDB-lite"/>
    </source>
</evidence>
<keyword evidence="4" id="KW-1185">Reference proteome</keyword>
<dbReference type="EMBL" id="MU003719">
    <property type="protein sequence ID" value="KAF2803106.1"/>
    <property type="molecule type" value="Genomic_DNA"/>
</dbReference>
<feature type="compositionally biased region" description="Acidic residues" evidence="2">
    <location>
        <begin position="86"/>
        <end position="98"/>
    </location>
</feature>
<feature type="compositionally biased region" description="Low complexity" evidence="2">
    <location>
        <begin position="75"/>
        <end position="84"/>
    </location>
</feature>
<feature type="region of interest" description="Disordered" evidence="2">
    <location>
        <begin position="268"/>
        <end position="311"/>
    </location>
</feature>
<dbReference type="Pfam" id="PF07890">
    <property type="entry name" value="Rrp15p"/>
    <property type="match status" value="1"/>
</dbReference>
<dbReference type="GeneID" id="54462137"/>
<feature type="compositionally biased region" description="Polar residues" evidence="2">
    <location>
        <begin position="158"/>
        <end position="170"/>
    </location>
</feature>
<feature type="compositionally biased region" description="Basic residues" evidence="2">
    <location>
        <begin position="18"/>
        <end position="27"/>
    </location>
</feature>
<evidence type="ECO:0000313" key="3">
    <source>
        <dbReference type="EMBL" id="KAF2803106.1"/>
    </source>
</evidence>
<proteinExistence type="inferred from homology"/>
<dbReference type="InterPro" id="IPR012459">
    <property type="entry name" value="Rrp15"/>
</dbReference>
<dbReference type="OrthoDB" id="20949at2759"/>
<sequence length="311" mass="33926">MPSTTLKRRWTEDGMRGRTPKKPKKVKRQLEYHSSSSEDEGDANSDDEVAKPSEVSDVNSIPQSATRKPKPILKATDAPPATAPLDQEEEVVSDEDLEGSIPSSASEADLDDLDLNDSFDEEEQNADSENASGSDDGEDDGVARPQKQKSKRNDPSAFANSMSHILSSKLSHAKRADPLLSRSATAAETSRSLTESRLEAKARSKLREEKRVAKEKGRIKDVLGVSAVDVDTGKVLEEDKRLMKTAQRGVIHMFNAFRAAQVKGEEAAKSAQKEGVVGMSKREERVSEMSKQGFLDMIAGGGKKKEQSVEV</sequence>
<dbReference type="GO" id="GO:0000460">
    <property type="term" value="P:maturation of 5.8S rRNA"/>
    <property type="evidence" value="ECO:0007669"/>
    <property type="project" value="TreeGrafter"/>
</dbReference>
<evidence type="ECO:0000313" key="5">
    <source>
        <dbReference type="RefSeq" id="XP_033570070.1"/>
    </source>
</evidence>
<dbReference type="RefSeq" id="XP_033570070.1">
    <property type="nucleotide sequence ID" value="XM_033721244.1"/>
</dbReference>
<feature type="compositionally biased region" description="Acidic residues" evidence="2">
    <location>
        <begin position="108"/>
        <end position="126"/>
    </location>
</feature>
<organism evidence="3">
    <name type="scientific">Mytilinidion resinicola</name>
    <dbReference type="NCBI Taxonomy" id="574789"/>
    <lineage>
        <taxon>Eukaryota</taxon>
        <taxon>Fungi</taxon>
        <taxon>Dikarya</taxon>
        <taxon>Ascomycota</taxon>
        <taxon>Pezizomycotina</taxon>
        <taxon>Dothideomycetes</taxon>
        <taxon>Pleosporomycetidae</taxon>
        <taxon>Mytilinidiales</taxon>
        <taxon>Mytilinidiaceae</taxon>
        <taxon>Mytilinidion</taxon>
    </lineage>
</organism>
<evidence type="ECO:0000256" key="1">
    <source>
        <dbReference type="ARBA" id="ARBA00007462"/>
    </source>
</evidence>
<dbReference type="GO" id="GO:0030687">
    <property type="term" value="C:preribosome, large subunit precursor"/>
    <property type="evidence" value="ECO:0007669"/>
    <property type="project" value="TreeGrafter"/>
</dbReference>
<accession>A0A6A6Y2Q2</accession>
<reference evidence="5" key="3">
    <citation type="submission" date="2025-04" db="UniProtKB">
        <authorList>
            <consortium name="RefSeq"/>
        </authorList>
    </citation>
    <scope>IDENTIFICATION</scope>
    <source>
        <strain evidence="5">CBS 304.34</strain>
    </source>
</reference>
<feature type="compositionally biased region" description="Low complexity" evidence="2">
    <location>
        <begin position="179"/>
        <end position="193"/>
    </location>
</feature>
<dbReference type="GO" id="GO:0000470">
    <property type="term" value="P:maturation of LSU-rRNA"/>
    <property type="evidence" value="ECO:0007669"/>
    <property type="project" value="TreeGrafter"/>
</dbReference>
<reference evidence="5" key="2">
    <citation type="submission" date="2020-04" db="EMBL/GenBank/DDBJ databases">
        <authorList>
            <consortium name="NCBI Genome Project"/>
        </authorList>
    </citation>
    <scope>NUCLEOTIDE SEQUENCE</scope>
    <source>
        <strain evidence="5">CBS 304.34</strain>
    </source>
</reference>
<feature type="region of interest" description="Disordered" evidence="2">
    <location>
        <begin position="1"/>
        <end position="204"/>
    </location>
</feature>
<dbReference type="PANTHER" id="PTHR13245:SF14">
    <property type="entry name" value="RRP15-LIKE PROTEIN"/>
    <property type="match status" value="1"/>
</dbReference>
<name>A0A6A6Y2Q2_9PEZI</name>
<comment type="similarity">
    <text evidence="1">Belongs to the RRP15 family.</text>
</comment>
<feature type="compositionally biased region" description="Basic and acidic residues" evidence="2">
    <location>
        <begin position="194"/>
        <end position="204"/>
    </location>
</feature>
<dbReference type="Proteomes" id="UP000504636">
    <property type="component" value="Unplaced"/>
</dbReference>
<gene>
    <name evidence="3 5" type="ORF">BDZ99DRAFT_468452</name>
</gene>
<evidence type="ECO:0000313" key="4">
    <source>
        <dbReference type="Proteomes" id="UP000504636"/>
    </source>
</evidence>
<feature type="compositionally biased region" description="Polar residues" evidence="2">
    <location>
        <begin position="56"/>
        <end position="66"/>
    </location>
</feature>